<sequence length="279" mass="31284">MKIKLICDSLCDIPKEIESKEYVEVVPLTVIFGNKEYKDNIDITNEEYYEMLRTSETLPKTSQVTYIQFKEVFDKYIEQGYHIICITGAAKSSGTFQSATLAKNDTSENIHVFDTVNLSLGSGQYVIKACELIEQNLNPEEVIKGLEDIKDSVRLLFVPGTLDYLKKSGRVPVAAAIIGNMLSIKPIFFFDDAEAKLIGKVRGSKHIASKLVDTILEMNDNNLENKIITIGYGDNYSDFEKLKEEVNKRIKARRILFTRGGSCICSHTGPEILAISCSD</sequence>
<dbReference type="OrthoDB" id="9780216at2"/>
<evidence type="ECO:0000313" key="3">
    <source>
        <dbReference type="Proteomes" id="UP000243494"/>
    </source>
</evidence>
<keyword evidence="1" id="KW-0446">Lipid-binding</keyword>
<proteinExistence type="predicted"/>
<dbReference type="Pfam" id="PF02645">
    <property type="entry name" value="DegV"/>
    <property type="match status" value="1"/>
</dbReference>
<dbReference type="EMBL" id="NOJZ02000001">
    <property type="protein sequence ID" value="RDY24742.1"/>
    <property type="molecule type" value="Genomic_DNA"/>
</dbReference>
<evidence type="ECO:0000256" key="1">
    <source>
        <dbReference type="ARBA" id="ARBA00023121"/>
    </source>
</evidence>
<gene>
    <name evidence="2" type="ORF">CHF27_000660</name>
</gene>
<comment type="caution">
    <text evidence="2">The sequence shown here is derived from an EMBL/GenBank/DDBJ whole genome shotgun (WGS) entry which is preliminary data.</text>
</comment>
<dbReference type="PROSITE" id="PS51482">
    <property type="entry name" value="DEGV"/>
    <property type="match status" value="1"/>
</dbReference>
<dbReference type="Gene3D" id="3.40.50.10170">
    <property type="match status" value="1"/>
</dbReference>
<dbReference type="NCBIfam" id="TIGR00762">
    <property type="entry name" value="DegV"/>
    <property type="match status" value="1"/>
</dbReference>
<organism evidence="2 3">
    <name type="scientific">Romboutsia maritimum</name>
    <dbReference type="NCBI Taxonomy" id="2020948"/>
    <lineage>
        <taxon>Bacteria</taxon>
        <taxon>Bacillati</taxon>
        <taxon>Bacillota</taxon>
        <taxon>Clostridia</taxon>
        <taxon>Peptostreptococcales</taxon>
        <taxon>Peptostreptococcaceae</taxon>
        <taxon>Romboutsia</taxon>
    </lineage>
</organism>
<keyword evidence="3" id="KW-1185">Reference proteome</keyword>
<dbReference type="PANTHER" id="PTHR33434">
    <property type="entry name" value="DEGV DOMAIN-CONTAINING PROTEIN DR_1986-RELATED"/>
    <property type="match status" value="1"/>
</dbReference>
<dbReference type="InterPro" id="IPR043168">
    <property type="entry name" value="DegV_C"/>
</dbReference>
<dbReference type="SUPFAM" id="SSF82549">
    <property type="entry name" value="DAK1/DegV-like"/>
    <property type="match status" value="1"/>
</dbReference>
<dbReference type="InterPro" id="IPR050270">
    <property type="entry name" value="DegV_domain_contain"/>
</dbReference>
<name>A0A371IW92_9FIRM</name>
<dbReference type="Gene3D" id="3.30.1180.10">
    <property type="match status" value="1"/>
</dbReference>
<evidence type="ECO:0000313" key="2">
    <source>
        <dbReference type="EMBL" id="RDY24742.1"/>
    </source>
</evidence>
<dbReference type="InterPro" id="IPR003797">
    <property type="entry name" value="DegV"/>
</dbReference>
<protein>
    <submittedName>
        <fullName evidence="2">DegV family protein</fullName>
    </submittedName>
</protein>
<dbReference type="RefSeq" id="WP_095404899.1">
    <property type="nucleotide sequence ID" value="NZ_NOJZ02000001.1"/>
</dbReference>
<dbReference type="Proteomes" id="UP000243494">
    <property type="component" value="Unassembled WGS sequence"/>
</dbReference>
<accession>A0A371IW92</accession>
<dbReference type="PANTHER" id="PTHR33434:SF2">
    <property type="entry name" value="FATTY ACID-BINDING PROTEIN TM_1468"/>
    <property type="match status" value="1"/>
</dbReference>
<reference evidence="2 3" key="1">
    <citation type="journal article" date="2017" name="Genome Announc.">
        <title>Draft Genome Sequence of Romboutsia maritimum sp. nov. Strain CCRI-22766(T), Isolated from Coastal Estuarine Mud.</title>
        <authorList>
            <person name="Maheux A.F."/>
            <person name="Boudreau D.K."/>
            <person name="Berube E."/>
            <person name="Boissinot M."/>
            <person name="Raymond F."/>
            <person name="Brodeur S."/>
            <person name="Corbeil J."/>
            <person name="Brightwell G."/>
            <person name="Broda D."/>
            <person name="Omar R.F."/>
            <person name="Bergeron M.G."/>
        </authorList>
    </citation>
    <scope>NUCLEOTIDE SEQUENCE [LARGE SCALE GENOMIC DNA]</scope>
    <source>
        <strain evidence="2 3">CCRI-22766</strain>
    </source>
</reference>
<dbReference type="AlphaFoldDB" id="A0A371IW92"/>
<dbReference type="GO" id="GO:0008289">
    <property type="term" value="F:lipid binding"/>
    <property type="evidence" value="ECO:0007669"/>
    <property type="project" value="UniProtKB-KW"/>
</dbReference>